<sequence length="151" mass="16684">IQQEKSALQTDLSASSDVCYGLAGQVGRFTTDNAGLRTERNQARDRLGRIATLLSSSVPIGQPLPSGSSPARKRARSPVASLSVFLSNGRDLWLRRRGLLHQPRIRLLLRPFARSTSSRLQPPPGQLSLSQRITQDRRLTVVCDRDPCRSL</sequence>
<evidence type="ECO:0000313" key="2">
    <source>
        <dbReference type="Proteomes" id="UP000709295"/>
    </source>
</evidence>
<proteinExistence type="predicted"/>
<gene>
    <name evidence="1" type="ORF">JG688_00016890</name>
</gene>
<evidence type="ECO:0000313" key="1">
    <source>
        <dbReference type="EMBL" id="KAG6944831.1"/>
    </source>
</evidence>
<organism evidence="1 2">
    <name type="scientific">Phytophthora aleatoria</name>
    <dbReference type="NCBI Taxonomy" id="2496075"/>
    <lineage>
        <taxon>Eukaryota</taxon>
        <taxon>Sar</taxon>
        <taxon>Stramenopiles</taxon>
        <taxon>Oomycota</taxon>
        <taxon>Peronosporomycetes</taxon>
        <taxon>Peronosporales</taxon>
        <taxon>Peronosporaceae</taxon>
        <taxon>Phytophthora</taxon>
    </lineage>
</organism>
<dbReference type="EMBL" id="JAENGY010002268">
    <property type="protein sequence ID" value="KAG6944831.1"/>
    <property type="molecule type" value="Genomic_DNA"/>
</dbReference>
<protein>
    <submittedName>
        <fullName evidence="1">Uncharacterized protein</fullName>
    </submittedName>
</protein>
<dbReference type="Proteomes" id="UP000709295">
    <property type="component" value="Unassembled WGS sequence"/>
</dbReference>
<name>A0A8J5IBG8_9STRA</name>
<reference evidence="1" key="1">
    <citation type="submission" date="2021-01" db="EMBL/GenBank/DDBJ databases">
        <title>Phytophthora aleatoria, a newly-described species from Pinus radiata is distinct from Phytophthora cactorum isolates based on comparative genomics.</title>
        <authorList>
            <person name="Mcdougal R."/>
            <person name="Panda P."/>
            <person name="Williams N."/>
            <person name="Studholme D.J."/>
        </authorList>
    </citation>
    <scope>NUCLEOTIDE SEQUENCE</scope>
    <source>
        <strain evidence="1">NZFS 4037</strain>
    </source>
</reference>
<keyword evidence="2" id="KW-1185">Reference proteome</keyword>
<dbReference type="AlphaFoldDB" id="A0A8J5IBG8"/>
<accession>A0A8J5IBG8</accession>
<comment type="caution">
    <text evidence="1">The sequence shown here is derived from an EMBL/GenBank/DDBJ whole genome shotgun (WGS) entry which is preliminary data.</text>
</comment>
<feature type="non-terminal residue" evidence="1">
    <location>
        <position position="1"/>
    </location>
</feature>